<feature type="signal peptide" evidence="6">
    <location>
        <begin position="1"/>
        <end position="23"/>
    </location>
</feature>
<keyword evidence="5" id="KW-0676">Redox-active center</keyword>
<keyword evidence="9" id="KW-1185">Reference proteome</keyword>
<dbReference type="PANTHER" id="PTHR13887:SF14">
    <property type="entry name" value="DISULFIDE BOND FORMATION PROTEIN D"/>
    <property type="match status" value="1"/>
</dbReference>
<reference evidence="8 9" key="1">
    <citation type="submission" date="2019-03" db="EMBL/GenBank/DDBJ databases">
        <title>Genomic Encyclopedia of Type Strains, Phase IV (KMG-IV): sequencing the most valuable type-strain genomes for metagenomic binning, comparative biology and taxonomic classification.</title>
        <authorList>
            <person name="Goeker M."/>
        </authorList>
    </citation>
    <scope>NUCLEOTIDE SEQUENCE [LARGE SCALE GENOMIC DNA]</scope>
    <source>
        <strain evidence="8 9">DSM 18577</strain>
    </source>
</reference>
<dbReference type="InterPro" id="IPR036249">
    <property type="entry name" value="Thioredoxin-like_sf"/>
</dbReference>
<dbReference type="RefSeq" id="WP_131913160.1">
    <property type="nucleotide sequence ID" value="NZ_OU594967.1"/>
</dbReference>
<name>A0A4R1J9P1_9GAMM</name>
<keyword evidence="8" id="KW-0413">Isomerase</keyword>
<evidence type="ECO:0000259" key="7">
    <source>
        <dbReference type="PROSITE" id="PS51352"/>
    </source>
</evidence>
<dbReference type="PROSITE" id="PS51352">
    <property type="entry name" value="THIOREDOXIN_2"/>
    <property type="match status" value="1"/>
</dbReference>
<dbReference type="Pfam" id="PF18312">
    <property type="entry name" value="ScsC_N"/>
    <property type="match status" value="1"/>
</dbReference>
<dbReference type="Pfam" id="PF13462">
    <property type="entry name" value="Thioredoxin_4"/>
    <property type="match status" value="1"/>
</dbReference>
<dbReference type="OrthoDB" id="9780340at2"/>
<dbReference type="Proteomes" id="UP000295565">
    <property type="component" value="Unassembled WGS sequence"/>
</dbReference>
<evidence type="ECO:0000256" key="4">
    <source>
        <dbReference type="ARBA" id="ARBA00023157"/>
    </source>
</evidence>
<keyword evidence="2 6" id="KW-0732">Signal</keyword>
<dbReference type="InterPro" id="IPR012336">
    <property type="entry name" value="Thioredoxin-like_fold"/>
</dbReference>
<comment type="caution">
    <text evidence="8">The sequence shown here is derived from an EMBL/GenBank/DDBJ whole genome shotgun (WGS) entry which is preliminary data.</text>
</comment>
<keyword evidence="4" id="KW-1015">Disulfide bond</keyword>
<dbReference type="InterPro" id="IPR041205">
    <property type="entry name" value="ScsC_N"/>
</dbReference>
<dbReference type="GO" id="GO:0016853">
    <property type="term" value="F:isomerase activity"/>
    <property type="evidence" value="ECO:0007669"/>
    <property type="project" value="UniProtKB-KW"/>
</dbReference>
<feature type="chain" id="PRO_5020854537" evidence="6">
    <location>
        <begin position="24"/>
        <end position="263"/>
    </location>
</feature>
<evidence type="ECO:0000256" key="1">
    <source>
        <dbReference type="ARBA" id="ARBA00005791"/>
    </source>
</evidence>
<evidence type="ECO:0000256" key="6">
    <source>
        <dbReference type="SAM" id="SignalP"/>
    </source>
</evidence>
<keyword evidence="3" id="KW-0560">Oxidoreductase</keyword>
<organism evidence="8 9">
    <name type="scientific">Celerinatantimonas diazotrophica</name>
    <dbReference type="NCBI Taxonomy" id="412034"/>
    <lineage>
        <taxon>Bacteria</taxon>
        <taxon>Pseudomonadati</taxon>
        <taxon>Pseudomonadota</taxon>
        <taxon>Gammaproteobacteria</taxon>
        <taxon>Celerinatantimonadaceae</taxon>
        <taxon>Celerinatantimonas</taxon>
    </lineage>
</organism>
<comment type="similarity">
    <text evidence="1">Belongs to the thioredoxin family. DsbA subfamily.</text>
</comment>
<evidence type="ECO:0000313" key="9">
    <source>
        <dbReference type="Proteomes" id="UP000295565"/>
    </source>
</evidence>
<evidence type="ECO:0000256" key="3">
    <source>
        <dbReference type="ARBA" id="ARBA00023002"/>
    </source>
</evidence>
<protein>
    <submittedName>
        <fullName evidence="8">Protein-disulfide isomerase</fullName>
    </submittedName>
</protein>
<feature type="domain" description="Thioredoxin" evidence="7">
    <location>
        <begin position="21"/>
        <end position="263"/>
    </location>
</feature>
<dbReference type="AlphaFoldDB" id="A0A4R1J9P1"/>
<evidence type="ECO:0000256" key="5">
    <source>
        <dbReference type="ARBA" id="ARBA00023284"/>
    </source>
</evidence>
<dbReference type="SUPFAM" id="SSF52833">
    <property type="entry name" value="Thioredoxin-like"/>
    <property type="match status" value="1"/>
</dbReference>
<sequence>MKKITVLFLSALTITMTSSAAFAQQQDSDFSAKQRQEIGKIAADYLRKHPQILVQVSQELQKQQQQQQQQQMVSAAVQSSSNLMDVKGIPHIGPKNAKVTVTEFFDYQCYYCHHMAPVIEKLMKANPKVQFIFRDWPIFASRWENSARAATVGLQVWHDKGAASYIKYHNGIFATNHDEGKLTQTDIKTVAKAAMGKTLKLAKDDAYKNTIMKNDALARQIGFQGTPGFIVMPAKGANAENTAVIGGAVPLQALQQAIDNAKK</sequence>
<accession>A0A4R1J9P1</accession>
<evidence type="ECO:0000313" key="8">
    <source>
        <dbReference type="EMBL" id="TCK47336.1"/>
    </source>
</evidence>
<gene>
    <name evidence="8" type="ORF">EV690_2354</name>
</gene>
<dbReference type="Gene3D" id="3.40.30.10">
    <property type="entry name" value="Glutaredoxin"/>
    <property type="match status" value="1"/>
</dbReference>
<dbReference type="PANTHER" id="PTHR13887">
    <property type="entry name" value="GLUTATHIONE S-TRANSFERASE KAPPA"/>
    <property type="match status" value="1"/>
</dbReference>
<dbReference type="GO" id="GO:0016491">
    <property type="term" value="F:oxidoreductase activity"/>
    <property type="evidence" value="ECO:0007669"/>
    <property type="project" value="UniProtKB-KW"/>
</dbReference>
<proteinExistence type="inferred from homology"/>
<dbReference type="CDD" id="cd03023">
    <property type="entry name" value="DsbA_Com1_like"/>
    <property type="match status" value="1"/>
</dbReference>
<evidence type="ECO:0000256" key="2">
    <source>
        <dbReference type="ARBA" id="ARBA00022729"/>
    </source>
</evidence>
<dbReference type="EMBL" id="SMGD01000014">
    <property type="protein sequence ID" value="TCK47336.1"/>
    <property type="molecule type" value="Genomic_DNA"/>
</dbReference>
<dbReference type="InterPro" id="IPR013766">
    <property type="entry name" value="Thioredoxin_domain"/>
</dbReference>